<dbReference type="InterPro" id="IPR050595">
    <property type="entry name" value="Bact_response_regulator"/>
</dbReference>
<keyword evidence="1 2" id="KW-0597">Phosphoprotein</keyword>
<dbReference type="EMBL" id="CZCU02000130">
    <property type="protein sequence ID" value="VXD17099.1"/>
    <property type="molecule type" value="Genomic_DNA"/>
</dbReference>
<dbReference type="PROSITE" id="PS50110">
    <property type="entry name" value="RESPONSE_REGULATORY"/>
    <property type="match status" value="1"/>
</dbReference>
<dbReference type="Gene3D" id="3.40.50.2300">
    <property type="match status" value="1"/>
</dbReference>
<dbReference type="InterPro" id="IPR011006">
    <property type="entry name" value="CheY-like_superfamily"/>
</dbReference>
<dbReference type="AlphaFoldDB" id="A0A7Z9E0T4"/>
<organism evidence="4 5">
    <name type="scientific">Planktothrix serta PCC 8927</name>
    <dbReference type="NCBI Taxonomy" id="671068"/>
    <lineage>
        <taxon>Bacteria</taxon>
        <taxon>Bacillati</taxon>
        <taxon>Cyanobacteriota</taxon>
        <taxon>Cyanophyceae</taxon>
        <taxon>Oscillatoriophycideae</taxon>
        <taxon>Oscillatoriales</taxon>
        <taxon>Microcoleaceae</taxon>
        <taxon>Planktothrix</taxon>
    </lineage>
</organism>
<evidence type="ECO:0000313" key="4">
    <source>
        <dbReference type="EMBL" id="VXD17099.1"/>
    </source>
</evidence>
<gene>
    <name evidence="4" type="ORF">PL8927_550202</name>
</gene>
<evidence type="ECO:0000259" key="3">
    <source>
        <dbReference type="PROSITE" id="PS50110"/>
    </source>
</evidence>
<dbReference type="Pfam" id="PF00072">
    <property type="entry name" value="Response_reg"/>
    <property type="match status" value="1"/>
</dbReference>
<protein>
    <submittedName>
        <fullName evidence="4">Response regulator receiver domain protein (CheY)</fullName>
    </submittedName>
</protein>
<proteinExistence type="predicted"/>
<dbReference type="PANTHER" id="PTHR44591">
    <property type="entry name" value="STRESS RESPONSE REGULATOR PROTEIN 1"/>
    <property type="match status" value="1"/>
</dbReference>
<evidence type="ECO:0000256" key="1">
    <source>
        <dbReference type="ARBA" id="ARBA00022553"/>
    </source>
</evidence>
<feature type="modified residue" description="4-aspartylphosphate" evidence="2">
    <location>
        <position position="54"/>
    </location>
</feature>
<name>A0A7Z9E0T4_9CYAN</name>
<keyword evidence="5" id="KW-1185">Reference proteome</keyword>
<evidence type="ECO:0000313" key="5">
    <source>
        <dbReference type="Proteomes" id="UP000184550"/>
    </source>
</evidence>
<dbReference type="PANTHER" id="PTHR44591:SF23">
    <property type="entry name" value="CHEY SUBFAMILY"/>
    <property type="match status" value="1"/>
</dbReference>
<dbReference type="GO" id="GO:0000160">
    <property type="term" value="P:phosphorelay signal transduction system"/>
    <property type="evidence" value="ECO:0007669"/>
    <property type="project" value="InterPro"/>
</dbReference>
<dbReference type="Proteomes" id="UP000184550">
    <property type="component" value="Unassembled WGS sequence"/>
</dbReference>
<evidence type="ECO:0000256" key="2">
    <source>
        <dbReference type="PROSITE-ProRule" id="PRU00169"/>
    </source>
</evidence>
<comment type="caution">
    <text evidence="4">The sequence shown here is derived from an EMBL/GenBank/DDBJ whole genome shotgun (WGS) entry which is preliminary data.</text>
</comment>
<sequence>MIRTVLVVEDNLVNWKVFERILTRRGGLLAKHTEDVETVMQMATNKQADLILMDVSLTNSYYDGKAVDGIEITQMLKANPETAQLPVILVTANANTGDRENFLARSGADDYIPKPIVDHKAFVEQIKSRLPLDD</sequence>
<dbReference type="InterPro" id="IPR001789">
    <property type="entry name" value="Sig_transdc_resp-reg_receiver"/>
</dbReference>
<dbReference type="SUPFAM" id="SSF52172">
    <property type="entry name" value="CheY-like"/>
    <property type="match status" value="1"/>
</dbReference>
<feature type="domain" description="Response regulatory" evidence="3">
    <location>
        <begin position="4"/>
        <end position="129"/>
    </location>
</feature>
<accession>A0A7Z9E0T4</accession>
<reference evidence="4" key="1">
    <citation type="submission" date="2019-10" db="EMBL/GenBank/DDBJ databases">
        <authorList>
            <consortium name="Genoscope - CEA"/>
            <person name="William W."/>
        </authorList>
    </citation>
    <scope>NUCLEOTIDE SEQUENCE [LARGE SCALE GENOMIC DNA]</scope>
    <source>
        <strain evidence="4">BBR_PRJEB10992</strain>
    </source>
</reference>
<dbReference type="SMART" id="SM00448">
    <property type="entry name" value="REC"/>
    <property type="match status" value="1"/>
</dbReference>